<evidence type="ECO:0000313" key="6">
    <source>
        <dbReference type="EMBL" id="KFI69524.1"/>
    </source>
</evidence>
<evidence type="ECO:0000256" key="2">
    <source>
        <dbReference type="HAMAP-Rule" id="MF_02087"/>
    </source>
</evidence>
<evidence type="ECO:0000256" key="1">
    <source>
        <dbReference type="ARBA" id="ARBA00022898"/>
    </source>
</evidence>
<comment type="cofactor">
    <cofactor evidence="3">
        <name>pyridoxal 5'-phosphate</name>
        <dbReference type="ChEBI" id="CHEBI:597326"/>
    </cofactor>
</comment>
<name>A0A087BES4_9BIFI</name>
<proteinExistence type="inferred from homology"/>
<sequence length="273" mass="29477">MVSYMEHKDLAQTVIDEAREREIADNVHRTLERLAKAVEESGREPGDVQLLAATKTQNVGEIMAAIRAGIRLIGENRPQEVVAKIDGVRAACADMGLTVGLAQPEDGTDGEPDIPLHLIGQLQSNKINKILPHTNVIESVDSVALAQKIARRAIARHMVAHVLLEVNESGESSKSGCEADEARDIAGEICACEGVQLVGLMTVGAHVDDEARIRQGFMHLRELRDELVGSGETGTQYCTELSMGMSGDAHIAIEEGSTQVRLGRAIFGERLFV</sequence>
<dbReference type="PIRSF" id="PIRSF004848">
    <property type="entry name" value="YBL036c_PLPDEIII"/>
    <property type="match status" value="1"/>
</dbReference>
<keyword evidence="7" id="KW-1185">Reference proteome</keyword>
<evidence type="ECO:0000313" key="7">
    <source>
        <dbReference type="Proteomes" id="UP000029052"/>
    </source>
</evidence>
<dbReference type="EMBL" id="JGZB01000001">
    <property type="protein sequence ID" value="KFI69524.1"/>
    <property type="molecule type" value="Genomic_DNA"/>
</dbReference>
<dbReference type="SUPFAM" id="SSF51419">
    <property type="entry name" value="PLP-binding barrel"/>
    <property type="match status" value="1"/>
</dbReference>
<dbReference type="Pfam" id="PF01168">
    <property type="entry name" value="Ala_racemase_N"/>
    <property type="match status" value="1"/>
</dbReference>
<dbReference type="HAMAP" id="MF_02087">
    <property type="entry name" value="PLP_homeostasis"/>
    <property type="match status" value="1"/>
</dbReference>
<evidence type="ECO:0000259" key="5">
    <source>
        <dbReference type="Pfam" id="PF01168"/>
    </source>
</evidence>
<keyword evidence="1 2" id="KW-0663">Pyridoxal phosphate</keyword>
<dbReference type="InterPro" id="IPR029066">
    <property type="entry name" value="PLP-binding_barrel"/>
</dbReference>
<dbReference type="AlphaFoldDB" id="A0A087BES4"/>
<comment type="similarity">
    <text evidence="2 4">Belongs to the pyridoxal phosphate-binding protein YggS/PROSC family.</text>
</comment>
<dbReference type="STRING" id="1692.BMAGN_1241"/>
<feature type="domain" description="Alanine racemase N-terminal" evidence="5">
    <location>
        <begin position="47"/>
        <end position="269"/>
    </location>
</feature>
<dbReference type="GO" id="GO:0030170">
    <property type="term" value="F:pyridoxal phosphate binding"/>
    <property type="evidence" value="ECO:0007669"/>
    <property type="project" value="UniProtKB-UniRule"/>
</dbReference>
<dbReference type="InterPro" id="IPR011078">
    <property type="entry name" value="PyrdxlP_homeostasis"/>
</dbReference>
<feature type="modified residue" description="N6-(pyridoxal phosphate)lysine" evidence="2 3">
    <location>
        <position position="55"/>
    </location>
</feature>
<evidence type="ECO:0000256" key="4">
    <source>
        <dbReference type="RuleBase" id="RU004514"/>
    </source>
</evidence>
<dbReference type="RefSeq" id="WP_022859767.1">
    <property type="nucleotide sequence ID" value="NZ_JGZB01000001.1"/>
</dbReference>
<dbReference type="PANTHER" id="PTHR10146:SF14">
    <property type="entry name" value="PYRIDOXAL PHOSPHATE HOMEOSTASIS PROTEIN"/>
    <property type="match status" value="1"/>
</dbReference>
<dbReference type="NCBIfam" id="TIGR00044">
    <property type="entry name" value="YggS family pyridoxal phosphate-dependent enzyme"/>
    <property type="match status" value="1"/>
</dbReference>
<evidence type="ECO:0000256" key="3">
    <source>
        <dbReference type="PIRSR" id="PIRSR004848-1"/>
    </source>
</evidence>
<accession>A0A087BES4</accession>
<dbReference type="InterPro" id="IPR001608">
    <property type="entry name" value="Ala_racemase_N"/>
</dbReference>
<organism evidence="6 7">
    <name type="scientific">Bifidobacterium magnum</name>
    <dbReference type="NCBI Taxonomy" id="1692"/>
    <lineage>
        <taxon>Bacteria</taxon>
        <taxon>Bacillati</taxon>
        <taxon>Actinomycetota</taxon>
        <taxon>Actinomycetes</taxon>
        <taxon>Bifidobacteriales</taxon>
        <taxon>Bifidobacteriaceae</taxon>
        <taxon>Bifidobacterium</taxon>
    </lineage>
</organism>
<reference evidence="6 7" key="1">
    <citation type="submission" date="2014-03" db="EMBL/GenBank/DDBJ databases">
        <title>Genomics of Bifidobacteria.</title>
        <authorList>
            <person name="Ventura M."/>
            <person name="Milani C."/>
            <person name="Lugli G.A."/>
        </authorList>
    </citation>
    <scope>NUCLEOTIDE SEQUENCE [LARGE SCALE GENOMIC DNA]</scope>
    <source>
        <strain evidence="6 7">LMG 11591</strain>
    </source>
</reference>
<comment type="caution">
    <text evidence="6">The sequence shown here is derived from an EMBL/GenBank/DDBJ whole genome shotgun (WGS) entry which is preliminary data.</text>
</comment>
<dbReference type="eggNOG" id="COG0325">
    <property type="taxonomic scope" value="Bacteria"/>
</dbReference>
<gene>
    <name evidence="6" type="ORF">BMAGN_1241</name>
</gene>
<dbReference type="Proteomes" id="UP000029052">
    <property type="component" value="Unassembled WGS sequence"/>
</dbReference>
<dbReference type="PANTHER" id="PTHR10146">
    <property type="entry name" value="PROLINE SYNTHETASE CO-TRANSCRIBED BACTERIAL HOMOLOG PROTEIN"/>
    <property type="match status" value="1"/>
</dbReference>
<protein>
    <recommendedName>
        <fullName evidence="2">Pyridoxal phosphate homeostasis protein</fullName>
        <shortName evidence="2">PLP homeostasis protein</shortName>
    </recommendedName>
</protein>
<dbReference type="Gene3D" id="3.20.20.10">
    <property type="entry name" value="Alanine racemase"/>
    <property type="match status" value="1"/>
</dbReference>
<dbReference type="CDD" id="cd00635">
    <property type="entry name" value="PLPDE_III_YBL036c_like"/>
    <property type="match status" value="1"/>
</dbReference>
<comment type="function">
    <text evidence="2">Pyridoxal 5'-phosphate (PLP)-binding protein, which is involved in PLP homeostasis.</text>
</comment>